<dbReference type="Gene3D" id="3.30.300.30">
    <property type="match status" value="1"/>
</dbReference>
<dbReference type="InterPro" id="IPR042099">
    <property type="entry name" value="ANL_N_sf"/>
</dbReference>
<dbReference type="InterPro" id="IPR000873">
    <property type="entry name" value="AMP-dep_synth/lig_dom"/>
</dbReference>
<dbReference type="PROSITE" id="PS00455">
    <property type="entry name" value="AMP_BINDING"/>
    <property type="match status" value="1"/>
</dbReference>
<sequence>MAEISGGALPPVPDDLTIPQFMLDTHHVTRPVVKIPKPWYVDAATGRSLYASEIRARVHGLANALHSRWHIGEDDVVCLFSPNHIDYPGIIWAIHRLGAIVTAANPAYTAEELEHQLVTSKSKVIIAHPANHPIALVAATAAGIPPENIMLVDALPATAAAPYPTISALISEGLSAPQNYVEQRLKPGEGKTKLAFLSFSSGTTGKPKAVCISHYNMIANVIQVAQRATETPFAVEADRVLRVDAVALGVLPFFHIFGLVVLVHFSVYYGMTLVVLPKFDLPEFLTSIQRYRVSVIYVVPPMLVLMCKHPLVEKFDISSVRATLSGAAPLSSELTNLVATKFPSLKHVGQGFGMTETCTVVSFPQTQMRLPTPGSSGRLVNGIIARVVKPDGSLAKFGEPGELVVRGPAMALGYLDNVEATRETFRNGWVHTGDEVTINQEGELFVVDRIKELIKVKGFQVAPAELEGHLLEHPDVSDVCVVPIPDEYRGEIPLAFVALSAGAAERVKKNPALAREIKASLVKYVADAKIDYKHLAGGVEFVDVIPKNPSGKLLRRVLRDRARLLQKEGKLSTQLKAKL</sequence>
<keyword evidence="1" id="KW-1133">Transmembrane helix</keyword>
<dbReference type="Proteomes" id="UP000287166">
    <property type="component" value="Unassembled WGS sequence"/>
</dbReference>
<dbReference type="Pfam" id="PF13193">
    <property type="entry name" value="AMP-binding_C"/>
    <property type="match status" value="1"/>
</dbReference>
<dbReference type="AlphaFoldDB" id="A0A401GZY6"/>
<dbReference type="Pfam" id="PF00501">
    <property type="entry name" value="AMP-binding"/>
    <property type="match status" value="1"/>
</dbReference>
<dbReference type="PANTHER" id="PTHR24096:SF422">
    <property type="entry name" value="BCDNA.GH02901"/>
    <property type="match status" value="1"/>
</dbReference>
<evidence type="ECO:0000259" key="3">
    <source>
        <dbReference type="Pfam" id="PF13193"/>
    </source>
</evidence>
<dbReference type="RefSeq" id="XP_027618648.1">
    <property type="nucleotide sequence ID" value="XM_027762847.1"/>
</dbReference>
<reference evidence="4 5" key="1">
    <citation type="journal article" date="2018" name="Sci. Rep.">
        <title>Genome sequence of the cauliflower mushroom Sparassis crispa (Hanabiratake) and its association with beneficial usage.</title>
        <authorList>
            <person name="Kiyama R."/>
            <person name="Furutani Y."/>
            <person name="Kawaguchi K."/>
            <person name="Nakanishi T."/>
        </authorList>
    </citation>
    <scope>NUCLEOTIDE SEQUENCE [LARGE SCALE GENOMIC DNA]</scope>
</reference>
<dbReference type="Gene3D" id="3.40.50.12780">
    <property type="entry name" value="N-terminal domain of ligase-like"/>
    <property type="match status" value="1"/>
</dbReference>
<dbReference type="GeneID" id="38784652"/>
<dbReference type="CDD" id="cd05911">
    <property type="entry name" value="Firefly_Luc_like"/>
    <property type="match status" value="1"/>
</dbReference>
<dbReference type="InterPro" id="IPR020845">
    <property type="entry name" value="AMP-binding_CS"/>
</dbReference>
<organism evidence="4 5">
    <name type="scientific">Sparassis crispa</name>
    <dbReference type="NCBI Taxonomy" id="139825"/>
    <lineage>
        <taxon>Eukaryota</taxon>
        <taxon>Fungi</taxon>
        <taxon>Dikarya</taxon>
        <taxon>Basidiomycota</taxon>
        <taxon>Agaricomycotina</taxon>
        <taxon>Agaricomycetes</taxon>
        <taxon>Polyporales</taxon>
        <taxon>Sparassidaceae</taxon>
        <taxon>Sparassis</taxon>
    </lineage>
</organism>
<dbReference type="PANTHER" id="PTHR24096">
    <property type="entry name" value="LONG-CHAIN-FATTY-ACID--COA LIGASE"/>
    <property type="match status" value="1"/>
</dbReference>
<keyword evidence="1" id="KW-0812">Transmembrane</keyword>
<dbReference type="EMBL" id="BFAD01000011">
    <property type="protein sequence ID" value="GBE87735.1"/>
    <property type="molecule type" value="Genomic_DNA"/>
</dbReference>
<dbReference type="OrthoDB" id="6509636at2759"/>
<evidence type="ECO:0000313" key="5">
    <source>
        <dbReference type="Proteomes" id="UP000287166"/>
    </source>
</evidence>
<keyword evidence="5" id="KW-1185">Reference proteome</keyword>
<dbReference type="InterPro" id="IPR045851">
    <property type="entry name" value="AMP-bd_C_sf"/>
</dbReference>
<dbReference type="InterPro" id="IPR025110">
    <property type="entry name" value="AMP-bd_C"/>
</dbReference>
<feature type="transmembrane region" description="Helical" evidence="1">
    <location>
        <begin position="246"/>
        <end position="271"/>
    </location>
</feature>
<gene>
    <name evidence="4" type="ORF">SCP_1104120</name>
</gene>
<keyword evidence="4" id="KW-0436">Ligase</keyword>
<comment type="caution">
    <text evidence="4">The sequence shown here is derived from an EMBL/GenBank/DDBJ whole genome shotgun (WGS) entry which is preliminary data.</text>
</comment>
<accession>A0A401GZY6</accession>
<dbReference type="SUPFAM" id="SSF56801">
    <property type="entry name" value="Acetyl-CoA synthetase-like"/>
    <property type="match status" value="1"/>
</dbReference>
<dbReference type="STRING" id="139825.A0A401GZY6"/>
<dbReference type="GO" id="GO:0016405">
    <property type="term" value="F:CoA-ligase activity"/>
    <property type="evidence" value="ECO:0007669"/>
    <property type="project" value="TreeGrafter"/>
</dbReference>
<feature type="domain" description="AMP-dependent synthetase/ligase" evidence="2">
    <location>
        <begin position="44"/>
        <end position="415"/>
    </location>
</feature>
<name>A0A401GZY6_9APHY</name>
<protein>
    <submittedName>
        <fullName evidence="4">Acyl-CoA ligase easD</fullName>
    </submittedName>
</protein>
<proteinExistence type="predicted"/>
<feature type="domain" description="AMP-binding enzyme C-terminal" evidence="3">
    <location>
        <begin position="465"/>
        <end position="552"/>
    </location>
</feature>
<evidence type="ECO:0000313" key="4">
    <source>
        <dbReference type="EMBL" id="GBE87735.1"/>
    </source>
</evidence>
<dbReference type="InParanoid" id="A0A401GZY6"/>
<evidence type="ECO:0000259" key="2">
    <source>
        <dbReference type="Pfam" id="PF00501"/>
    </source>
</evidence>
<evidence type="ECO:0000256" key="1">
    <source>
        <dbReference type="SAM" id="Phobius"/>
    </source>
</evidence>
<keyword evidence="1" id="KW-0472">Membrane</keyword>